<sequence>MRLYATSKRHRPQITSITLLEYKNGHVTTEEQISHSPLAKNPQRYVSPLGFEVEIDINVSDGKVRLTTSKDINDRTTFTPPPLKRSAPSFPFKDHQFTEWCVRKPP</sequence>
<organism evidence="1 2">
    <name type="scientific">Racocetra fulgida</name>
    <dbReference type="NCBI Taxonomy" id="60492"/>
    <lineage>
        <taxon>Eukaryota</taxon>
        <taxon>Fungi</taxon>
        <taxon>Fungi incertae sedis</taxon>
        <taxon>Mucoromycota</taxon>
        <taxon>Glomeromycotina</taxon>
        <taxon>Glomeromycetes</taxon>
        <taxon>Diversisporales</taxon>
        <taxon>Gigasporaceae</taxon>
        <taxon>Racocetra</taxon>
    </lineage>
</organism>
<feature type="non-terminal residue" evidence="1">
    <location>
        <position position="106"/>
    </location>
</feature>
<evidence type="ECO:0000313" key="1">
    <source>
        <dbReference type="EMBL" id="CAG8721790.1"/>
    </source>
</evidence>
<protein>
    <submittedName>
        <fullName evidence="1">2107_t:CDS:1</fullName>
    </submittedName>
</protein>
<evidence type="ECO:0000313" key="2">
    <source>
        <dbReference type="Proteomes" id="UP000789396"/>
    </source>
</evidence>
<dbReference type="AlphaFoldDB" id="A0A9N9I4X6"/>
<comment type="caution">
    <text evidence="1">The sequence shown here is derived from an EMBL/GenBank/DDBJ whole genome shotgun (WGS) entry which is preliminary data.</text>
</comment>
<proteinExistence type="predicted"/>
<name>A0A9N9I4X6_9GLOM</name>
<gene>
    <name evidence="1" type="ORF">RFULGI_LOCUS11508</name>
</gene>
<accession>A0A9N9I4X6</accession>
<reference evidence="1" key="1">
    <citation type="submission" date="2021-06" db="EMBL/GenBank/DDBJ databases">
        <authorList>
            <person name="Kallberg Y."/>
            <person name="Tangrot J."/>
            <person name="Rosling A."/>
        </authorList>
    </citation>
    <scope>NUCLEOTIDE SEQUENCE</scope>
    <source>
        <strain evidence="1">IN212</strain>
    </source>
</reference>
<dbReference type="EMBL" id="CAJVPZ010025258">
    <property type="protein sequence ID" value="CAG8721790.1"/>
    <property type="molecule type" value="Genomic_DNA"/>
</dbReference>
<dbReference type="OrthoDB" id="2317123at2759"/>
<keyword evidence="2" id="KW-1185">Reference proteome</keyword>
<dbReference type="Proteomes" id="UP000789396">
    <property type="component" value="Unassembled WGS sequence"/>
</dbReference>